<gene>
    <name evidence="2" type="ORF">V2E24_00175</name>
</gene>
<keyword evidence="1" id="KW-0812">Transmembrane</keyword>
<name>A0ABU7MKL7_9BACT</name>
<protein>
    <recommendedName>
        <fullName evidence="4">Spermidine/putrescine ABC transporter substrate-binding protein</fullName>
    </recommendedName>
</protein>
<evidence type="ECO:0000313" key="2">
    <source>
        <dbReference type="EMBL" id="MEE3927995.1"/>
    </source>
</evidence>
<keyword evidence="1" id="KW-1133">Transmembrane helix</keyword>
<dbReference type="Proteomes" id="UP001344817">
    <property type="component" value="Unassembled WGS sequence"/>
</dbReference>
<evidence type="ECO:0000256" key="1">
    <source>
        <dbReference type="SAM" id="Phobius"/>
    </source>
</evidence>
<accession>A0ABU7MKL7</accession>
<feature type="transmembrane region" description="Helical" evidence="1">
    <location>
        <begin position="7"/>
        <end position="27"/>
    </location>
</feature>
<keyword evidence="1" id="KW-0472">Membrane</keyword>
<dbReference type="RefSeq" id="WP_330500410.1">
    <property type="nucleotide sequence ID" value="NZ_JAZDWZ010000001.1"/>
</dbReference>
<keyword evidence="3" id="KW-1185">Reference proteome</keyword>
<proteinExistence type="predicted"/>
<sequence>MKHSKKIWLSLISFISVVAILGGSLIYKSTHGYKPNFYNYKSYISKHNREVVSQKLQYTVFNEINEFNTALINNKTVGGIGSDFQVAALVKQGYLAKINYSKLFDMPELEEKDYETALKTVMSPAIWEHINSYDAYLNENNTSKPIHLWEYFYPYYSQDATITYNTKKARNNDSFAQITEQDLENNLATINNPLGIKDAYSMFNILNTLSKNGYTHLYLTDALRDNLLYGSAYKVVTPEQGNTIIRSDKEFSGKVLRENYKSLINDFRDLIKDSFNQSINDSQHITFKGDGLEMLTTVLDPKQPLAQMAIMYNGDALDSYYSSDNFTDVEEGTVDVIKPSKNILLVDGLVINKNIKEENQDRIYSSLNSAFYKNHSLVYKQMIKNKINKQQAFLKVASEIYQDFINDFISAKIQELDEQIAKTQDQDSLEKLKQRREILNKSNIEKLVTNLTKNYQVDYSYQNPFALKLFQENNDLLAYAQAILGEDDVELLARIFSIIHFDRLEKDQTNYLKEKYSNLNNFDLINYTPTNDLEYILFRNNYFVDYETGEIDEKARYIYTIDFEKDKNNPNFAHAAIEPIDRQLLSDVNTYYYEVTKN</sequence>
<dbReference type="EMBL" id="JAZDWZ010000001">
    <property type="protein sequence ID" value="MEE3927995.1"/>
    <property type="molecule type" value="Genomic_DNA"/>
</dbReference>
<comment type="caution">
    <text evidence="2">The sequence shown here is derived from an EMBL/GenBank/DDBJ whole genome shotgun (WGS) entry which is preliminary data.</text>
</comment>
<evidence type="ECO:0000313" key="3">
    <source>
        <dbReference type="Proteomes" id="UP001344817"/>
    </source>
</evidence>
<organism evidence="2 3">
    <name type="scientific">Mycoplasmopsis ciconiae</name>
    <dbReference type="NCBI Taxonomy" id="561067"/>
    <lineage>
        <taxon>Bacteria</taxon>
        <taxon>Bacillati</taxon>
        <taxon>Mycoplasmatota</taxon>
        <taxon>Mycoplasmoidales</taxon>
        <taxon>Metamycoplasmataceae</taxon>
        <taxon>Mycoplasmopsis</taxon>
    </lineage>
</organism>
<evidence type="ECO:0008006" key="4">
    <source>
        <dbReference type="Google" id="ProtNLM"/>
    </source>
</evidence>
<reference evidence="2" key="1">
    <citation type="submission" date="2024-01" db="EMBL/GenBank/DDBJ databases">
        <title>Genome sequence of Mycoplasma ciconiae type strain DSM 25251.</title>
        <authorList>
            <person name="Spergser J."/>
        </authorList>
    </citation>
    <scope>NUCLEOTIDE SEQUENCE [LARGE SCALE GENOMIC DNA]</scope>
    <source>
        <strain evidence="2">DSM 25251</strain>
    </source>
</reference>